<dbReference type="RefSeq" id="WP_114809936.1">
    <property type="nucleotide sequence ID" value="NZ_CP139965.1"/>
</dbReference>
<dbReference type="GO" id="GO:0016757">
    <property type="term" value="F:glycosyltransferase activity"/>
    <property type="evidence" value="ECO:0007669"/>
    <property type="project" value="UniProtKB-KW"/>
</dbReference>
<proteinExistence type="inferred from homology"/>
<comment type="similarity">
    <text evidence="1">Belongs to the glycosyltransferase 2 family.</text>
</comment>
<name>A0ABZ0WN91_9BURK</name>
<gene>
    <name evidence="5" type="ORF">U0042_03815</name>
</gene>
<organism evidence="5 6">
    <name type="scientific">Paraburkholderia kururiensis</name>
    <dbReference type="NCBI Taxonomy" id="984307"/>
    <lineage>
        <taxon>Bacteria</taxon>
        <taxon>Pseudomonadati</taxon>
        <taxon>Pseudomonadota</taxon>
        <taxon>Betaproteobacteria</taxon>
        <taxon>Burkholderiales</taxon>
        <taxon>Burkholderiaceae</taxon>
        <taxon>Paraburkholderia</taxon>
    </lineage>
</organism>
<dbReference type="InterPro" id="IPR001173">
    <property type="entry name" value="Glyco_trans_2-like"/>
</dbReference>
<evidence type="ECO:0000256" key="1">
    <source>
        <dbReference type="ARBA" id="ARBA00006739"/>
    </source>
</evidence>
<dbReference type="InterPro" id="IPR029044">
    <property type="entry name" value="Nucleotide-diphossugar_trans"/>
</dbReference>
<evidence type="ECO:0000256" key="2">
    <source>
        <dbReference type="ARBA" id="ARBA00022676"/>
    </source>
</evidence>
<dbReference type="PANTHER" id="PTHR43179:SF12">
    <property type="entry name" value="GALACTOFURANOSYLTRANSFERASE GLFT2"/>
    <property type="match status" value="1"/>
</dbReference>
<accession>A0ABZ0WN91</accession>
<feature type="domain" description="Glycosyltransferase 2-like" evidence="4">
    <location>
        <begin position="15"/>
        <end position="171"/>
    </location>
</feature>
<keyword evidence="6" id="KW-1185">Reference proteome</keyword>
<evidence type="ECO:0000259" key="4">
    <source>
        <dbReference type="Pfam" id="PF00535"/>
    </source>
</evidence>
<dbReference type="EMBL" id="CP139965">
    <property type="protein sequence ID" value="WQD78845.1"/>
    <property type="molecule type" value="Genomic_DNA"/>
</dbReference>
<evidence type="ECO:0000313" key="6">
    <source>
        <dbReference type="Proteomes" id="UP001325479"/>
    </source>
</evidence>
<evidence type="ECO:0000313" key="5">
    <source>
        <dbReference type="EMBL" id="WQD78845.1"/>
    </source>
</evidence>
<protein>
    <submittedName>
        <fullName evidence="5">Glycosyltransferase</fullName>
        <ecNumber evidence="5">2.4.-.-</ecNumber>
    </submittedName>
</protein>
<sequence length="327" mass="35812">MTLSSASSSSVPRITVIVLTHNRMREVTETVARLLALPERPPVIVADNGSTDATVETLRGRFPSVRVVACGANLGAAGRNHAVALAQTDYIAFSDDDTWWEPGSLAYAVRVLDEAPQVAVLNARVVVGENARADATCERMSASPLAGTGLPGPLLTGYMAGACVFRRAAFLEVGGYESKFFIGGEEELVSLDLLARGHAMVYCDRMVVHHHPSPARDAGLRRRMLARNAAWVAWLRLPLPMALKATLKALRVLRHERALWHDAPRLLGGIMWACRRRRVVPPNVLAMRREVRNAERTADWLADRDAAWLHRRRAAGEGGSGEPQRRA</sequence>
<dbReference type="Pfam" id="PF00535">
    <property type="entry name" value="Glycos_transf_2"/>
    <property type="match status" value="1"/>
</dbReference>
<reference evidence="5 6" key="1">
    <citation type="submission" date="2023-12" db="EMBL/GenBank/DDBJ databases">
        <title>Genome sequencing and assembly of bacterial species from a model synthetic community.</title>
        <authorList>
            <person name="Hogle S.L."/>
        </authorList>
    </citation>
    <scope>NUCLEOTIDE SEQUENCE [LARGE SCALE GENOMIC DNA]</scope>
    <source>
        <strain evidence="5 6">HAMBI 2494</strain>
    </source>
</reference>
<dbReference type="EC" id="2.4.-.-" evidence="5"/>
<dbReference type="PANTHER" id="PTHR43179">
    <property type="entry name" value="RHAMNOSYLTRANSFERASE WBBL"/>
    <property type="match status" value="1"/>
</dbReference>
<keyword evidence="2 5" id="KW-0328">Glycosyltransferase</keyword>
<dbReference type="SUPFAM" id="SSF53448">
    <property type="entry name" value="Nucleotide-diphospho-sugar transferases"/>
    <property type="match status" value="1"/>
</dbReference>
<dbReference type="Proteomes" id="UP001325479">
    <property type="component" value="Chromosome"/>
</dbReference>
<dbReference type="Gene3D" id="3.90.550.10">
    <property type="entry name" value="Spore Coat Polysaccharide Biosynthesis Protein SpsA, Chain A"/>
    <property type="match status" value="1"/>
</dbReference>
<keyword evidence="3 5" id="KW-0808">Transferase</keyword>
<evidence type="ECO:0000256" key="3">
    <source>
        <dbReference type="ARBA" id="ARBA00022679"/>
    </source>
</evidence>